<dbReference type="GO" id="GO:0004222">
    <property type="term" value="F:metalloendopeptidase activity"/>
    <property type="evidence" value="ECO:0007669"/>
    <property type="project" value="InterPro"/>
</dbReference>
<reference evidence="5" key="2">
    <citation type="submission" date="2009-11" db="EMBL/GenBank/DDBJ databases">
        <title>The Genome Sequence of Allomyces macrogynus strain ATCC 38327.</title>
        <authorList>
            <consortium name="The Broad Institute Genome Sequencing Platform"/>
            <person name="Russ C."/>
            <person name="Cuomo C."/>
            <person name="Shea T."/>
            <person name="Young S.K."/>
            <person name="Zeng Q."/>
            <person name="Koehrsen M."/>
            <person name="Haas B."/>
            <person name="Borodovsky M."/>
            <person name="Guigo R."/>
            <person name="Alvarado L."/>
            <person name="Berlin A."/>
            <person name="Borenstein D."/>
            <person name="Chen Z."/>
            <person name="Engels R."/>
            <person name="Freedman E."/>
            <person name="Gellesch M."/>
            <person name="Goldberg J."/>
            <person name="Griggs A."/>
            <person name="Gujja S."/>
            <person name="Heiman D."/>
            <person name="Hepburn T."/>
            <person name="Howarth C."/>
            <person name="Jen D."/>
            <person name="Larson L."/>
            <person name="Lewis B."/>
            <person name="Mehta T."/>
            <person name="Park D."/>
            <person name="Pearson M."/>
            <person name="Roberts A."/>
            <person name="Saif S."/>
            <person name="Shenoy N."/>
            <person name="Sisk P."/>
            <person name="Stolte C."/>
            <person name="Sykes S."/>
            <person name="Walk T."/>
            <person name="White J."/>
            <person name="Yandava C."/>
            <person name="Burger G."/>
            <person name="Gray M.W."/>
            <person name="Holland P.W.H."/>
            <person name="King N."/>
            <person name="Lang F.B.F."/>
            <person name="Roger A.J."/>
            <person name="Ruiz-Trillo I."/>
            <person name="Lander E."/>
            <person name="Nusbaum C."/>
        </authorList>
    </citation>
    <scope>NUCLEOTIDE SEQUENCE [LARGE SCALE GENOMIC DNA]</scope>
    <source>
        <strain evidence="5">ATCC 38327</strain>
    </source>
</reference>
<dbReference type="SUPFAM" id="SSF55486">
    <property type="entry name" value="Metalloproteases ('zincins'), catalytic domain"/>
    <property type="match status" value="1"/>
</dbReference>
<dbReference type="SUPFAM" id="SSF57552">
    <property type="entry name" value="Blood coagulation inhibitor (disintegrin)"/>
    <property type="match status" value="1"/>
</dbReference>
<feature type="transmembrane region" description="Helical" evidence="2">
    <location>
        <begin position="383"/>
        <end position="404"/>
    </location>
</feature>
<dbReference type="PANTHER" id="PTHR11905">
    <property type="entry name" value="ADAM A DISINTEGRIN AND METALLOPROTEASE DOMAIN"/>
    <property type="match status" value="1"/>
</dbReference>
<evidence type="ECO:0000259" key="3">
    <source>
        <dbReference type="PROSITE" id="PS50215"/>
    </source>
</evidence>
<dbReference type="Pfam" id="PF13688">
    <property type="entry name" value="Reprolysin_5"/>
    <property type="match status" value="1"/>
</dbReference>
<dbReference type="EMBL" id="GG745361">
    <property type="protein sequence ID" value="KNE69468.1"/>
    <property type="molecule type" value="Genomic_DNA"/>
</dbReference>
<evidence type="ECO:0000313" key="5">
    <source>
        <dbReference type="Proteomes" id="UP000054350"/>
    </source>
</evidence>
<keyword evidence="1" id="KW-0862">Zinc</keyword>
<proteinExistence type="predicted"/>
<dbReference type="eggNOG" id="KOG3607">
    <property type="taxonomic scope" value="Eukaryota"/>
</dbReference>
<feature type="binding site" evidence="1">
    <location>
        <position position="166"/>
    </location>
    <ligand>
        <name>Zn(2+)</name>
        <dbReference type="ChEBI" id="CHEBI:29105"/>
        <note>catalytic</note>
    </ligand>
</feature>
<protein>
    <recommendedName>
        <fullName evidence="3">Peptidase M12B domain-containing protein</fullName>
    </recommendedName>
</protein>
<comment type="caution">
    <text evidence="1">Lacks conserved residue(s) required for the propagation of feature annotation.</text>
</comment>
<feature type="active site" evidence="1">
    <location>
        <position position="163"/>
    </location>
</feature>
<feature type="domain" description="Peptidase M12B" evidence="3">
    <location>
        <begin position="9"/>
        <end position="243"/>
    </location>
</feature>
<evidence type="ECO:0000256" key="1">
    <source>
        <dbReference type="PROSITE-ProRule" id="PRU00276"/>
    </source>
</evidence>
<sequence>MTTCSIGLVRATIGLAADCTYVDAAGGPAVALARILSVANRVSQAYKTAFNIELVVARVEIPPRCGTAEWNRGCSLNETLESRLQAFGQWRMGHSNDGVAAWHLFTRCSEGATVGLAWYATLCQTGAGFDQVDGADPALARAVGVSVSSLAASGQEWQTMAHELGHVFGAIHDCDDRTCHGSSSTSTSACCPCTSSCSCQNKFLMTAIGNGASQDFSTCSVHAVCQTVRAAQARNPPCFADRPAQPVQVATRTVTCRPSMDAACDPVETCDGVGRDCPADVRLPNGAACTSNATVGQCASGVCTSRDHQCRLRGATSACGSSDSCAIACTNGAGNGCAQLGGSFLDGTPCNGGLCVHGICTDKSGSAVRRDPTTSWATQPGNVVVIVILSVVAILILAGGAFLVRRSWMRRTQADPGPPAEDKRDDVTATTARCASEATVATSSKESLVNVLV</sequence>
<keyword evidence="2" id="KW-0472">Membrane</keyword>
<keyword evidence="2" id="KW-0812">Transmembrane</keyword>
<dbReference type="InterPro" id="IPR001590">
    <property type="entry name" value="Peptidase_M12B"/>
</dbReference>
<keyword evidence="2" id="KW-1133">Transmembrane helix</keyword>
<feature type="binding site" evidence="1">
    <location>
        <position position="162"/>
    </location>
    <ligand>
        <name>Zn(2+)</name>
        <dbReference type="ChEBI" id="CHEBI:29105"/>
        <note>catalytic</note>
    </ligand>
</feature>
<dbReference type="STRING" id="578462.A0A0L0T3U5"/>
<dbReference type="OMA" id="FATICNG"/>
<dbReference type="InterPro" id="IPR036436">
    <property type="entry name" value="Disintegrin_dom_sf"/>
</dbReference>
<dbReference type="AlphaFoldDB" id="A0A0L0T3U5"/>
<dbReference type="PANTHER" id="PTHR11905:SF159">
    <property type="entry name" value="ADAM METALLOPROTEASE"/>
    <property type="match status" value="1"/>
</dbReference>
<dbReference type="GO" id="GO:0046872">
    <property type="term" value="F:metal ion binding"/>
    <property type="evidence" value="ECO:0007669"/>
    <property type="project" value="UniProtKB-KW"/>
</dbReference>
<dbReference type="Gene3D" id="3.40.390.10">
    <property type="entry name" value="Collagenase (Catalytic Domain)"/>
    <property type="match status" value="1"/>
</dbReference>
<dbReference type="VEuPathDB" id="FungiDB:AMAG_14039"/>
<feature type="binding site" evidence="1">
    <location>
        <position position="172"/>
    </location>
    <ligand>
        <name>Zn(2+)</name>
        <dbReference type="ChEBI" id="CHEBI:29105"/>
        <note>catalytic</note>
    </ligand>
</feature>
<dbReference type="Proteomes" id="UP000054350">
    <property type="component" value="Unassembled WGS sequence"/>
</dbReference>
<keyword evidence="5" id="KW-1185">Reference proteome</keyword>
<evidence type="ECO:0000256" key="2">
    <source>
        <dbReference type="SAM" id="Phobius"/>
    </source>
</evidence>
<dbReference type="OrthoDB" id="5951731at2759"/>
<keyword evidence="1" id="KW-0479">Metal-binding</keyword>
<gene>
    <name evidence="4" type="ORF">AMAG_14039</name>
</gene>
<name>A0A0L0T3U5_ALLM3</name>
<evidence type="ECO:0000313" key="4">
    <source>
        <dbReference type="EMBL" id="KNE69468.1"/>
    </source>
</evidence>
<organism evidence="4 5">
    <name type="scientific">Allomyces macrogynus (strain ATCC 38327)</name>
    <name type="common">Allomyces javanicus var. macrogynus</name>
    <dbReference type="NCBI Taxonomy" id="578462"/>
    <lineage>
        <taxon>Eukaryota</taxon>
        <taxon>Fungi</taxon>
        <taxon>Fungi incertae sedis</taxon>
        <taxon>Blastocladiomycota</taxon>
        <taxon>Blastocladiomycetes</taxon>
        <taxon>Blastocladiales</taxon>
        <taxon>Blastocladiaceae</taxon>
        <taxon>Allomyces</taxon>
    </lineage>
</organism>
<dbReference type="InterPro" id="IPR024079">
    <property type="entry name" value="MetalloPept_cat_dom_sf"/>
</dbReference>
<dbReference type="GO" id="GO:0006508">
    <property type="term" value="P:proteolysis"/>
    <property type="evidence" value="ECO:0007669"/>
    <property type="project" value="InterPro"/>
</dbReference>
<reference evidence="4 5" key="1">
    <citation type="submission" date="2009-11" db="EMBL/GenBank/DDBJ databases">
        <title>Annotation of Allomyces macrogynus ATCC 38327.</title>
        <authorList>
            <consortium name="The Broad Institute Genome Sequencing Platform"/>
            <person name="Russ C."/>
            <person name="Cuomo C."/>
            <person name="Burger G."/>
            <person name="Gray M.W."/>
            <person name="Holland P.W.H."/>
            <person name="King N."/>
            <person name="Lang F.B.F."/>
            <person name="Roger A.J."/>
            <person name="Ruiz-Trillo I."/>
            <person name="Young S.K."/>
            <person name="Zeng Q."/>
            <person name="Gargeya S."/>
            <person name="Fitzgerald M."/>
            <person name="Haas B."/>
            <person name="Abouelleil A."/>
            <person name="Alvarado L."/>
            <person name="Arachchi H.M."/>
            <person name="Berlin A."/>
            <person name="Chapman S.B."/>
            <person name="Gearin G."/>
            <person name="Goldberg J."/>
            <person name="Griggs A."/>
            <person name="Gujja S."/>
            <person name="Hansen M."/>
            <person name="Heiman D."/>
            <person name="Howarth C."/>
            <person name="Larimer J."/>
            <person name="Lui A."/>
            <person name="MacDonald P.J.P."/>
            <person name="McCowen C."/>
            <person name="Montmayeur A."/>
            <person name="Murphy C."/>
            <person name="Neiman D."/>
            <person name="Pearson M."/>
            <person name="Priest M."/>
            <person name="Roberts A."/>
            <person name="Saif S."/>
            <person name="Shea T."/>
            <person name="Sisk P."/>
            <person name="Stolte C."/>
            <person name="Sykes S."/>
            <person name="Wortman J."/>
            <person name="Nusbaum C."/>
            <person name="Birren B."/>
        </authorList>
    </citation>
    <scope>NUCLEOTIDE SEQUENCE [LARGE SCALE GENOMIC DNA]</scope>
    <source>
        <strain evidence="4 5">ATCC 38327</strain>
    </source>
</reference>
<dbReference type="PROSITE" id="PS50215">
    <property type="entry name" value="ADAM_MEPRO"/>
    <property type="match status" value="1"/>
</dbReference>
<accession>A0A0L0T3U5</accession>